<comment type="similarity">
    <text evidence="2">Belongs to the glycosyl hydrolase 13 family. TreS subfamily.</text>
</comment>
<dbReference type="InterPro" id="IPR013780">
    <property type="entry name" value="Glyco_hydro_b"/>
</dbReference>
<dbReference type="InterPro" id="IPR006047">
    <property type="entry name" value="GH13_cat_dom"/>
</dbReference>
<keyword evidence="11" id="KW-0067">ATP-binding</keyword>
<dbReference type="NCBIfam" id="TIGR02456">
    <property type="entry name" value="treS_nterm"/>
    <property type="match status" value="1"/>
</dbReference>
<evidence type="ECO:0000256" key="10">
    <source>
        <dbReference type="ARBA" id="ARBA00022837"/>
    </source>
</evidence>
<evidence type="ECO:0000256" key="13">
    <source>
        <dbReference type="ARBA" id="ARBA00031251"/>
    </source>
</evidence>
<dbReference type="SUPFAM" id="SSF51445">
    <property type="entry name" value="(Trans)glycosidases"/>
    <property type="match status" value="1"/>
</dbReference>
<keyword evidence="9" id="KW-0547">Nucleotide-binding</keyword>
<keyword evidence="7" id="KW-0808">Transferase</keyword>
<dbReference type="GO" id="GO:0047471">
    <property type="term" value="F:maltose alpha-D-glucosyltransferase activity"/>
    <property type="evidence" value="ECO:0007669"/>
    <property type="project" value="UniProtKB-EC"/>
</dbReference>
<dbReference type="Gene3D" id="3.20.20.80">
    <property type="entry name" value="Glycosidases"/>
    <property type="match status" value="1"/>
</dbReference>
<comment type="catalytic activity">
    <reaction evidence="1">
        <text>D-maltose = alpha,alpha-trehalose</text>
        <dbReference type="Rhea" id="RHEA:15145"/>
        <dbReference type="ChEBI" id="CHEBI:16551"/>
        <dbReference type="ChEBI" id="CHEBI:17306"/>
        <dbReference type="EC" id="5.4.99.16"/>
    </reaction>
</comment>
<dbReference type="SUPFAM" id="SSF51011">
    <property type="entry name" value="Glycosyl hydrolase domain"/>
    <property type="match status" value="1"/>
</dbReference>
<dbReference type="RefSeq" id="WP_418157965.1">
    <property type="nucleotide sequence ID" value="NZ_JBBLZC010000002.1"/>
</dbReference>
<dbReference type="EC" id="5.4.99.16" evidence="5"/>
<evidence type="ECO:0000256" key="15">
    <source>
        <dbReference type="ARBA" id="ARBA00049067"/>
    </source>
</evidence>
<dbReference type="EC" id="2.7.1.175" evidence="4"/>
<evidence type="ECO:0000259" key="16">
    <source>
        <dbReference type="SMART" id="SM00642"/>
    </source>
</evidence>
<dbReference type="InterPro" id="IPR011009">
    <property type="entry name" value="Kinase-like_dom_sf"/>
</dbReference>
<evidence type="ECO:0000256" key="9">
    <source>
        <dbReference type="ARBA" id="ARBA00022741"/>
    </source>
</evidence>
<dbReference type="SUPFAM" id="SSF56112">
    <property type="entry name" value="Protein kinase-like (PK-like)"/>
    <property type="match status" value="1"/>
</dbReference>
<evidence type="ECO:0000313" key="17">
    <source>
        <dbReference type="EMBL" id="MEK0082115.1"/>
    </source>
</evidence>
<dbReference type="InterPro" id="IPR040999">
    <property type="entry name" value="Mak_N_cap"/>
</dbReference>
<dbReference type="SMART" id="SM00642">
    <property type="entry name" value="Aamy"/>
    <property type="match status" value="1"/>
</dbReference>
<keyword evidence="8" id="KW-0479">Metal-binding</keyword>
<evidence type="ECO:0000256" key="12">
    <source>
        <dbReference type="ARBA" id="ARBA00023235"/>
    </source>
</evidence>
<evidence type="ECO:0000256" key="4">
    <source>
        <dbReference type="ARBA" id="ARBA00011962"/>
    </source>
</evidence>
<keyword evidence="18" id="KW-1185">Reference proteome</keyword>
<dbReference type="EMBL" id="JBBLZC010000002">
    <property type="protein sequence ID" value="MEK0082115.1"/>
    <property type="molecule type" value="Genomic_DNA"/>
</dbReference>
<dbReference type="Gene3D" id="2.60.40.1180">
    <property type="entry name" value="Golgi alpha-mannosidase II"/>
    <property type="match status" value="1"/>
</dbReference>
<dbReference type="InterPro" id="IPR017853">
    <property type="entry name" value="GH"/>
</dbReference>
<comment type="similarity">
    <text evidence="3">Belongs to the aminoglycoside phosphotransferase family.</text>
</comment>
<proteinExistence type="inferred from homology"/>
<dbReference type="Proteomes" id="UP001375743">
    <property type="component" value="Unassembled WGS sequence"/>
</dbReference>
<dbReference type="PANTHER" id="PTHR10357:SF219">
    <property type="entry name" value="MALTOSE ALPHA-D-GLUCOSYLTRANSFERASE"/>
    <property type="match status" value="1"/>
</dbReference>
<keyword evidence="12 17" id="KW-0413">Isomerase</keyword>
<dbReference type="Pfam" id="PF16657">
    <property type="entry name" value="Malt_amylase_C"/>
    <property type="match status" value="1"/>
</dbReference>
<evidence type="ECO:0000256" key="1">
    <source>
        <dbReference type="ARBA" id="ARBA00001595"/>
    </source>
</evidence>
<dbReference type="CDD" id="cd11334">
    <property type="entry name" value="AmyAc_TreS"/>
    <property type="match status" value="1"/>
</dbReference>
<evidence type="ECO:0000256" key="7">
    <source>
        <dbReference type="ARBA" id="ARBA00022679"/>
    </source>
</evidence>
<dbReference type="Pfam" id="PF00128">
    <property type="entry name" value="Alpha-amylase"/>
    <property type="match status" value="2"/>
</dbReference>
<organism evidence="17 18">
    <name type="scientific">Benzoatithermus flavus</name>
    <dbReference type="NCBI Taxonomy" id="3108223"/>
    <lineage>
        <taxon>Bacteria</taxon>
        <taxon>Pseudomonadati</taxon>
        <taxon>Pseudomonadota</taxon>
        <taxon>Alphaproteobacteria</taxon>
        <taxon>Geminicoccales</taxon>
        <taxon>Geminicoccaceae</taxon>
        <taxon>Benzoatithermus</taxon>
    </lineage>
</organism>
<evidence type="ECO:0000313" key="18">
    <source>
        <dbReference type="Proteomes" id="UP001375743"/>
    </source>
</evidence>
<name>A0ABU8XLP1_9PROT</name>
<keyword evidence="10" id="KW-0106">Calcium</keyword>
<evidence type="ECO:0000256" key="11">
    <source>
        <dbReference type="ARBA" id="ARBA00022840"/>
    </source>
</evidence>
<dbReference type="Gene3D" id="3.90.1200.10">
    <property type="match status" value="1"/>
</dbReference>
<protein>
    <recommendedName>
        <fullName evidence="6">Maltokinase</fullName>
        <ecNumber evidence="4">2.7.1.175</ecNumber>
        <ecNumber evidence="5">5.4.99.16</ecNumber>
    </recommendedName>
    <alternativeName>
        <fullName evidence="14">Maltose alpha-D-glucosyltransferase</fullName>
    </alternativeName>
    <alternativeName>
        <fullName evidence="13">Maltose-1-phosphate synthase</fullName>
    </alternativeName>
</protein>
<dbReference type="PANTHER" id="PTHR10357">
    <property type="entry name" value="ALPHA-AMYLASE FAMILY MEMBER"/>
    <property type="match status" value="1"/>
</dbReference>
<dbReference type="InterPro" id="IPR032091">
    <property type="entry name" value="Malt_amylase-like_C"/>
</dbReference>
<dbReference type="InterPro" id="IPR012810">
    <property type="entry name" value="TreS/a-amylase_N"/>
</dbReference>
<evidence type="ECO:0000256" key="6">
    <source>
        <dbReference type="ARBA" id="ARBA00013882"/>
    </source>
</evidence>
<sequence>MNLESTTLPPPDEAEAKPEVATQALPVAQPQAADPLWYKDAIIYQTHIKAFFDANNDGIGDFEGLIQKLDYIQELGVSAIWLLPFYPSPLRDDGYDISDYRSVNPSYGTLRDVRRLIHEAHRRGLRLITELVINHTSDQHPWFQRARRAKPGSRWREYYVWSDTDQKYKDTRIIFLDTEKSNWTWDPEAKAYYWHRFYSHQPDLNFDNPRVMKEVLSILHYWLSMGIDGLRLDAIPYLVEREGTSCENLPETHAVLKRIRAEIDAHYHGRMLLAEANQWPEDTRPYFGEGDECHMGFHFPLMPRMYMAIAQEDRHPITDIMRQTPDIPENCQWAIFLRNHDELTLEMVTQNEREYLWNVYAADRRMRINLGIRRRLAPLMDNDRRKIELMNALLMSMPGTPVIYYGDEIGMGDNIFLGDRDGVRTPMQWSPDRNGGFSRADPQRLYLPPIQDPIYGYQGVNVEAQTQNPGSLLNWMKRLIAVRQGRRTFGRGSLTFLYPRNRKILAYLREHEGETILCVFNLSRNAQACDLELPRYRDRVPVELLGRTDFPPITEPYYRLTLPGYGFFWFLLAEASQLGSWHEPAVEPLPEFITLVLHDSYRSIAESRGGRELAQHVLPEYLPKQRWFAAKDRTIESVRLALATEIKDLTGSGTYLLAELDVTLQGAPPQRYLLPFTVAWGEEHLAQGAPLLPYTLAKARRGPRVGVLYDATHADGFARTLVGLMREERTIPAGEGTLRAHAGTRRDELAVSPEAAVRRLGAEQSNSSLLLEERMMLKVYRQLHPGIHPEIEIGRFLTDVAEFPNTPPLLGWLERVSGDGESTALAAAFGFVSNQGDGWRYTLDHLDRTLEELRHMPEADRRPPAELHELYLAVAQLLGRRTAELHRAFAIPTDDPAFAAEPVGAEDLRTWHEEARAQVEAGFAVIEKLRGNEALAAEVEAALAARPALEAALEALDAVPPGLVKTRLHGDYHLGQVLVSKGDIMILDFEGEPARPLAERRAKSSPVKDVAGMLRSFDYAAWAGVFRFAESDPVALDTLLRPALEWRALVSKVFLDEYRATIGDCPSWPAEPAAAEALLRLFMVQKLFYEIGYEAANRPAWLRIPLRALQELFVAREQDKGEGSGEARIG</sequence>
<accession>A0ABU8XLP1</accession>
<feature type="domain" description="Glycosyl hydrolase family 13 catalytic" evidence="16">
    <location>
        <begin position="45"/>
        <end position="444"/>
    </location>
</feature>
<reference evidence="17 18" key="1">
    <citation type="submission" date="2024-01" db="EMBL/GenBank/DDBJ databases">
        <title>Multi-omics insights into the function and evolution of sodium benzoate biodegradation pathways in Benzoatithermus flavus gen. nov., sp. nov. from hot spring.</title>
        <authorList>
            <person name="Hu C.-J."/>
            <person name="Li W.-J."/>
        </authorList>
    </citation>
    <scope>NUCLEOTIDE SEQUENCE [LARGE SCALE GENOMIC DNA]</scope>
    <source>
        <strain evidence="17 18">SYSU G07066</strain>
    </source>
</reference>
<evidence type="ECO:0000256" key="5">
    <source>
        <dbReference type="ARBA" id="ARBA00012619"/>
    </source>
</evidence>
<dbReference type="InterPro" id="IPR045857">
    <property type="entry name" value="O16G_dom_2"/>
</dbReference>
<evidence type="ECO:0000256" key="14">
    <source>
        <dbReference type="ARBA" id="ARBA00031378"/>
    </source>
</evidence>
<comment type="catalytic activity">
    <reaction evidence="15">
        <text>D-maltose + ATP = alpha-maltose 1-phosphate + ADP + H(+)</text>
        <dbReference type="Rhea" id="RHEA:31915"/>
        <dbReference type="ChEBI" id="CHEBI:15378"/>
        <dbReference type="ChEBI" id="CHEBI:17306"/>
        <dbReference type="ChEBI" id="CHEBI:30616"/>
        <dbReference type="ChEBI" id="CHEBI:63576"/>
        <dbReference type="ChEBI" id="CHEBI:456216"/>
        <dbReference type="EC" id="2.7.1.175"/>
    </reaction>
</comment>
<gene>
    <name evidence="17" type="primary">treS</name>
    <name evidence="17" type="ORF">U1T56_03045</name>
</gene>
<dbReference type="Pfam" id="PF18085">
    <property type="entry name" value="Mak_N_cap"/>
    <property type="match status" value="1"/>
</dbReference>
<evidence type="ECO:0000256" key="8">
    <source>
        <dbReference type="ARBA" id="ARBA00022723"/>
    </source>
</evidence>
<dbReference type="Gene3D" id="3.90.400.10">
    <property type="entry name" value="Oligo-1,6-glucosidase, Domain 2"/>
    <property type="match status" value="1"/>
</dbReference>
<evidence type="ECO:0000256" key="3">
    <source>
        <dbReference type="ARBA" id="ARBA00006219"/>
    </source>
</evidence>
<dbReference type="InterPro" id="IPR012811">
    <property type="entry name" value="TreS_maltokin_C_dom"/>
</dbReference>
<evidence type="ECO:0000256" key="2">
    <source>
        <dbReference type="ARBA" id="ARBA00005496"/>
    </source>
</evidence>
<dbReference type="NCBIfam" id="TIGR02457">
    <property type="entry name" value="TreS_Cterm"/>
    <property type="match status" value="1"/>
</dbReference>
<comment type="caution">
    <text evidence="17">The sequence shown here is derived from an EMBL/GenBank/DDBJ whole genome shotgun (WGS) entry which is preliminary data.</text>
</comment>